<keyword evidence="1" id="KW-0472">Membrane</keyword>
<dbReference type="AlphaFoldDB" id="A0A833Q9W2"/>
<evidence type="ECO:0000256" key="1">
    <source>
        <dbReference type="SAM" id="Phobius"/>
    </source>
</evidence>
<feature type="transmembrane region" description="Helical" evidence="1">
    <location>
        <begin position="21"/>
        <end position="44"/>
    </location>
</feature>
<comment type="caution">
    <text evidence="3">The sequence shown here is derived from an EMBL/GenBank/DDBJ whole genome shotgun (WGS) entry which is preliminary data.</text>
</comment>
<evidence type="ECO:0000313" key="4">
    <source>
        <dbReference type="Proteomes" id="UP000623129"/>
    </source>
</evidence>
<feature type="domain" description="Late embryogenesis abundant protein LEA-2 subgroup" evidence="2">
    <location>
        <begin position="82"/>
        <end position="173"/>
    </location>
</feature>
<dbReference type="Proteomes" id="UP000623129">
    <property type="component" value="Unassembled WGS sequence"/>
</dbReference>
<sequence>MDPTCKPYSHCHSAASPLRRCLLVSLSFLLLLTLLLLILGFTVLRPRHATTIVNSVRLSGLDASIESPSLSLSLNLTLTLDITANNPNHASFRFGQGSAQMYYQGQLVGLAEIPPGEAKAEGSVNCVVDLTVMAGRLASKYSAAYADVVAGSMDFTTETEIPGRVTVLGVLKHHMVSYTTCQVVIGLTSKTLESSDCRYRTKF</sequence>
<gene>
    <name evidence="3" type="ORF">FCM35_KLT22040</name>
</gene>
<accession>A0A833Q9W2</accession>
<dbReference type="Pfam" id="PF03168">
    <property type="entry name" value="LEA_2"/>
    <property type="match status" value="1"/>
</dbReference>
<keyword evidence="4" id="KW-1185">Reference proteome</keyword>
<dbReference type="SUPFAM" id="SSF117070">
    <property type="entry name" value="LEA14-like"/>
    <property type="match status" value="1"/>
</dbReference>
<evidence type="ECO:0000259" key="2">
    <source>
        <dbReference type="Pfam" id="PF03168"/>
    </source>
</evidence>
<dbReference type="EMBL" id="SWLB01000064">
    <property type="protein sequence ID" value="KAF3320360.1"/>
    <property type="molecule type" value="Genomic_DNA"/>
</dbReference>
<dbReference type="PANTHER" id="PTHR31852">
    <property type="entry name" value="LATE EMBRYOGENESIS ABUNDANT (LEA) HYDROXYPROLINE-RICH GLYCOPROTEIN FAMILY"/>
    <property type="match status" value="1"/>
</dbReference>
<organism evidence="3 4">
    <name type="scientific">Carex littledalei</name>
    <dbReference type="NCBI Taxonomy" id="544730"/>
    <lineage>
        <taxon>Eukaryota</taxon>
        <taxon>Viridiplantae</taxon>
        <taxon>Streptophyta</taxon>
        <taxon>Embryophyta</taxon>
        <taxon>Tracheophyta</taxon>
        <taxon>Spermatophyta</taxon>
        <taxon>Magnoliopsida</taxon>
        <taxon>Liliopsida</taxon>
        <taxon>Poales</taxon>
        <taxon>Cyperaceae</taxon>
        <taxon>Cyperoideae</taxon>
        <taxon>Cariceae</taxon>
        <taxon>Carex</taxon>
        <taxon>Carex subgen. Euthyceras</taxon>
    </lineage>
</organism>
<proteinExistence type="predicted"/>
<dbReference type="OrthoDB" id="1929523at2759"/>
<dbReference type="InterPro" id="IPR004864">
    <property type="entry name" value="LEA_2"/>
</dbReference>
<keyword evidence="1" id="KW-1133">Transmembrane helix</keyword>
<keyword evidence="1" id="KW-0812">Transmembrane</keyword>
<reference evidence="3" key="1">
    <citation type="submission" date="2020-01" db="EMBL/GenBank/DDBJ databases">
        <title>Genome sequence of Kobresia littledalei, the first chromosome-level genome in the family Cyperaceae.</title>
        <authorList>
            <person name="Qu G."/>
        </authorList>
    </citation>
    <scope>NUCLEOTIDE SEQUENCE</scope>
    <source>
        <strain evidence="3">C.B.Clarke</strain>
        <tissue evidence="3">Leaf</tissue>
    </source>
</reference>
<dbReference type="InterPro" id="IPR055301">
    <property type="entry name" value="Lea14-like_2"/>
</dbReference>
<protein>
    <submittedName>
        <fullName evidence="3">Late embryogenesis abundant protein</fullName>
    </submittedName>
</protein>
<evidence type="ECO:0000313" key="3">
    <source>
        <dbReference type="EMBL" id="KAF3320360.1"/>
    </source>
</evidence>
<name>A0A833Q9W2_9POAL</name>